<evidence type="ECO:0000256" key="3">
    <source>
        <dbReference type="ARBA" id="ARBA00023125"/>
    </source>
</evidence>
<dbReference type="Pfam" id="PF00072">
    <property type="entry name" value="Response_reg"/>
    <property type="match status" value="1"/>
</dbReference>
<feature type="modified residue" description="4-aspartylphosphate" evidence="5">
    <location>
        <position position="53"/>
    </location>
</feature>
<dbReference type="PROSITE" id="PS50110">
    <property type="entry name" value="RESPONSE_REGULATORY"/>
    <property type="match status" value="1"/>
</dbReference>
<keyword evidence="1 5" id="KW-0597">Phosphoprotein</keyword>
<dbReference type="SUPFAM" id="SSF46894">
    <property type="entry name" value="C-terminal effector domain of the bipartite response regulators"/>
    <property type="match status" value="1"/>
</dbReference>
<keyword evidence="3" id="KW-0238">DNA-binding</keyword>
<gene>
    <name evidence="8" type="ORF">AA957_28550</name>
</gene>
<dbReference type="InterPro" id="IPR001789">
    <property type="entry name" value="Sig_transdc_resp-reg_receiver"/>
</dbReference>
<dbReference type="SMART" id="SM00448">
    <property type="entry name" value="REC"/>
    <property type="match status" value="1"/>
</dbReference>
<evidence type="ECO:0000259" key="6">
    <source>
        <dbReference type="PROSITE" id="PS50043"/>
    </source>
</evidence>
<dbReference type="PANTHER" id="PTHR43214">
    <property type="entry name" value="TWO-COMPONENT RESPONSE REGULATOR"/>
    <property type="match status" value="1"/>
</dbReference>
<dbReference type="RefSeq" id="WP_049713181.1">
    <property type="nucleotide sequence ID" value="NZ_CP011507.1"/>
</dbReference>
<dbReference type="SMART" id="SM00421">
    <property type="entry name" value="HTH_LUXR"/>
    <property type="match status" value="1"/>
</dbReference>
<dbReference type="InterPro" id="IPR039420">
    <property type="entry name" value="WalR-like"/>
</dbReference>
<evidence type="ECO:0000313" key="8">
    <source>
        <dbReference type="EMBL" id="AKS09900.1"/>
    </source>
</evidence>
<name>A0A0H5AJL8_9PSED</name>
<dbReference type="InterPro" id="IPR016032">
    <property type="entry name" value="Sig_transdc_resp-reg_C-effctor"/>
</dbReference>
<evidence type="ECO:0000259" key="7">
    <source>
        <dbReference type="PROSITE" id="PS50110"/>
    </source>
</evidence>
<evidence type="ECO:0000256" key="2">
    <source>
        <dbReference type="ARBA" id="ARBA00023015"/>
    </source>
</evidence>
<reference evidence="9" key="2">
    <citation type="submission" date="2015-05" db="EMBL/GenBank/DDBJ databases">
        <authorList>
            <person name="Swarnkar M.K."/>
            <person name="Vyas P."/>
            <person name="Rahi P."/>
            <person name="Thakur R."/>
            <person name="Thakur N."/>
            <person name="Singh A.K."/>
            <person name="Gulati A."/>
        </authorList>
    </citation>
    <scope>NUCLEOTIDE SEQUENCE [LARGE SCALE GENOMIC DNA]</scope>
    <source>
        <strain evidence="9">745</strain>
    </source>
</reference>
<keyword evidence="2" id="KW-0805">Transcription regulation</keyword>
<dbReference type="EMBL" id="CP011507">
    <property type="protein sequence ID" value="AKS09900.1"/>
    <property type="molecule type" value="Genomic_DNA"/>
</dbReference>
<dbReference type="InterPro" id="IPR011006">
    <property type="entry name" value="CheY-like_superfamily"/>
</dbReference>
<dbReference type="PROSITE" id="PS50043">
    <property type="entry name" value="HTH_LUXR_2"/>
    <property type="match status" value="1"/>
</dbReference>
<feature type="domain" description="Response regulatory" evidence="7">
    <location>
        <begin position="3"/>
        <end position="118"/>
    </location>
</feature>
<dbReference type="PROSITE" id="PS00622">
    <property type="entry name" value="HTH_LUXR_1"/>
    <property type="match status" value="1"/>
</dbReference>
<feature type="domain" description="HTH luxR-type" evidence="6">
    <location>
        <begin position="140"/>
        <end position="205"/>
    </location>
</feature>
<dbReference type="PATRIC" id="fig|200450.3.peg.5868"/>
<dbReference type="KEGG" id="ptv:AA957_28550"/>
<accession>A0A0H5AJL8</accession>
<dbReference type="GO" id="GO:0000160">
    <property type="term" value="P:phosphorelay signal transduction system"/>
    <property type="evidence" value="ECO:0007669"/>
    <property type="project" value="InterPro"/>
</dbReference>
<dbReference type="PRINTS" id="PR00038">
    <property type="entry name" value="HTHLUXR"/>
</dbReference>
<dbReference type="CDD" id="cd17535">
    <property type="entry name" value="REC_NarL-like"/>
    <property type="match status" value="1"/>
</dbReference>
<dbReference type="Proteomes" id="UP000036608">
    <property type="component" value="Chromosome"/>
</dbReference>
<evidence type="ECO:0000256" key="5">
    <source>
        <dbReference type="PROSITE-ProRule" id="PRU00169"/>
    </source>
</evidence>
<dbReference type="InterPro" id="IPR000792">
    <property type="entry name" value="Tscrpt_reg_LuxR_C"/>
</dbReference>
<dbReference type="Gene3D" id="3.40.50.2300">
    <property type="match status" value="1"/>
</dbReference>
<sequence length="207" mass="22412">MYRALIVDDHPVVRLAVGMLLEKEGIEVVGEAANGLDAVRMSKDLAPDIIILDIGIPQLSGLEVISRLRTCASPPKILVLTSQAPSVFSARCQQAGASGYIYKADDLRGLIRAIQTVMDGYTCFPELATSSVRSTDAVVEGELLSRLSDRELAVLRQLALGYSNKDIGNAMLLSNKTISTYKTRIMEKLNVSTLVDLADFAKRNSLA</sequence>
<dbReference type="SUPFAM" id="SSF52172">
    <property type="entry name" value="CheY-like"/>
    <property type="match status" value="1"/>
</dbReference>
<organism evidence="8 9">
    <name type="scientific">Pseudomonas trivialis</name>
    <dbReference type="NCBI Taxonomy" id="200450"/>
    <lineage>
        <taxon>Bacteria</taxon>
        <taxon>Pseudomonadati</taxon>
        <taxon>Pseudomonadota</taxon>
        <taxon>Gammaproteobacteria</taxon>
        <taxon>Pseudomonadales</taxon>
        <taxon>Pseudomonadaceae</taxon>
        <taxon>Pseudomonas</taxon>
    </lineage>
</organism>
<keyword evidence="4" id="KW-0804">Transcription</keyword>
<evidence type="ECO:0000256" key="4">
    <source>
        <dbReference type="ARBA" id="ARBA00023163"/>
    </source>
</evidence>
<reference evidence="8 9" key="1">
    <citation type="journal article" date="2015" name="Genome Announc.">
        <title>Complete Genome Sequence of the Rhizobacterium Pseudomonas trivialis Strain IHBB745 with Multiple Plant Growth-Promoting Activities and Tolerance to Desiccation and Alkalinity.</title>
        <authorList>
            <person name="Gulati A."/>
            <person name="Swarnkar M.K."/>
            <person name="Vyas P."/>
            <person name="Rahi P."/>
            <person name="Thakur R."/>
            <person name="Thakur N."/>
            <person name="Singh A.K."/>
        </authorList>
    </citation>
    <scope>NUCLEOTIDE SEQUENCE [LARGE SCALE GENOMIC DNA]</scope>
    <source>
        <strain evidence="9">745</strain>
    </source>
</reference>
<protein>
    <submittedName>
        <fullName evidence="8">LuxR family transcriptional regulator</fullName>
    </submittedName>
</protein>
<dbReference type="GO" id="GO:0003677">
    <property type="term" value="F:DNA binding"/>
    <property type="evidence" value="ECO:0007669"/>
    <property type="project" value="UniProtKB-KW"/>
</dbReference>
<dbReference type="AlphaFoldDB" id="A0A0H5AJL8"/>
<dbReference type="Pfam" id="PF00196">
    <property type="entry name" value="GerE"/>
    <property type="match status" value="1"/>
</dbReference>
<dbReference type="OrthoDB" id="5593303at2"/>
<dbReference type="CDD" id="cd06170">
    <property type="entry name" value="LuxR_C_like"/>
    <property type="match status" value="1"/>
</dbReference>
<evidence type="ECO:0000256" key="1">
    <source>
        <dbReference type="ARBA" id="ARBA00022553"/>
    </source>
</evidence>
<evidence type="ECO:0000313" key="9">
    <source>
        <dbReference type="Proteomes" id="UP000036608"/>
    </source>
</evidence>
<dbReference type="PANTHER" id="PTHR43214:SF41">
    <property type="entry name" value="NITRATE_NITRITE RESPONSE REGULATOR PROTEIN NARP"/>
    <property type="match status" value="1"/>
</dbReference>
<proteinExistence type="predicted"/>
<dbReference type="InterPro" id="IPR058245">
    <property type="entry name" value="NreC/VraR/RcsB-like_REC"/>
</dbReference>
<dbReference type="GO" id="GO:0006355">
    <property type="term" value="P:regulation of DNA-templated transcription"/>
    <property type="evidence" value="ECO:0007669"/>
    <property type="project" value="InterPro"/>
</dbReference>